<evidence type="ECO:0000256" key="2">
    <source>
        <dbReference type="ARBA" id="ARBA00005974"/>
    </source>
</evidence>
<keyword evidence="4 9" id="KW-0812">Transmembrane</keyword>
<evidence type="ECO:0000256" key="4">
    <source>
        <dbReference type="ARBA" id="ARBA00022692"/>
    </source>
</evidence>
<dbReference type="PANTHER" id="PTHR11153">
    <property type="entry name" value="SIDEROFLEXIN"/>
    <property type="match status" value="1"/>
</dbReference>
<evidence type="ECO:0000256" key="6">
    <source>
        <dbReference type="ARBA" id="ARBA00022989"/>
    </source>
</evidence>
<feature type="transmembrane region" description="Helical" evidence="9">
    <location>
        <begin position="68"/>
        <end position="92"/>
    </location>
</feature>
<dbReference type="GO" id="GO:0015137">
    <property type="term" value="F:citrate transmembrane transporter activity"/>
    <property type="evidence" value="ECO:0007669"/>
    <property type="project" value="TreeGrafter"/>
</dbReference>
<sequence>MRYGELEEGIDVLDADGNLVGSSKIAARHALLETALTRVVLPMPILVLPPIVMSMLEKTALLQARPRLLLPVQSLVCLAAFGLALPLAISLFPQMSEVSGGLRAGREGLFINKDLLNADSLALR</sequence>
<proteinExistence type="inferred from homology"/>
<comment type="similarity">
    <text evidence="2">Belongs to the sideroflexin family.</text>
</comment>
<gene>
    <name evidence="10" type="primary">Sfxn5</name>
</gene>
<keyword evidence="7" id="KW-0496">Mitochondrion</keyword>
<dbReference type="RefSeq" id="XP_020035095.1">
    <property type="nucleotide sequence ID" value="XM_020179506.1"/>
</dbReference>
<keyword evidence="3" id="KW-0813">Transport</keyword>
<dbReference type="Pfam" id="PF03820">
    <property type="entry name" value="SFXNs"/>
    <property type="match status" value="1"/>
</dbReference>
<dbReference type="AlphaFoldDB" id="A0A8B7VXZ9"/>
<dbReference type="GO" id="GO:1990542">
    <property type="term" value="P:mitochondrial transmembrane transport"/>
    <property type="evidence" value="ECO:0007669"/>
    <property type="project" value="TreeGrafter"/>
</dbReference>
<comment type="subcellular location">
    <subcellularLocation>
        <location evidence="1">Mitochondrion membrane</location>
        <topology evidence="1">Multi-pass membrane protein</topology>
    </subcellularLocation>
</comment>
<evidence type="ECO:0000256" key="1">
    <source>
        <dbReference type="ARBA" id="ARBA00004225"/>
    </source>
</evidence>
<accession>A0A8B7VXZ9</accession>
<feature type="transmembrane region" description="Helical" evidence="9">
    <location>
        <begin position="39"/>
        <end position="56"/>
    </location>
</feature>
<keyword evidence="5" id="KW-0029">Amino-acid transport</keyword>
<organism evidence="10">
    <name type="scientific">Castor canadensis</name>
    <name type="common">American beaver</name>
    <dbReference type="NCBI Taxonomy" id="51338"/>
    <lineage>
        <taxon>Eukaryota</taxon>
        <taxon>Metazoa</taxon>
        <taxon>Chordata</taxon>
        <taxon>Craniata</taxon>
        <taxon>Vertebrata</taxon>
        <taxon>Euteleostomi</taxon>
        <taxon>Mammalia</taxon>
        <taxon>Eutheria</taxon>
        <taxon>Euarchontoglires</taxon>
        <taxon>Glires</taxon>
        <taxon>Rodentia</taxon>
        <taxon>Castorimorpha</taxon>
        <taxon>Castoridae</taxon>
        <taxon>Castor</taxon>
    </lineage>
</organism>
<dbReference type="GO" id="GO:0006865">
    <property type="term" value="P:amino acid transport"/>
    <property type="evidence" value="ECO:0007669"/>
    <property type="project" value="UniProtKB-KW"/>
</dbReference>
<keyword evidence="6 9" id="KW-1133">Transmembrane helix</keyword>
<dbReference type="PANTHER" id="PTHR11153:SF17">
    <property type="entry name" value="SIDEROFLEXIN-5"/>
    <property type="match status" value="1"/>
</dbReference>
<evidence type="ECO:0000256" key="3">
    <source>
        <dbReference type="ARBA" id="ARBA00022448"/>
    </source>
</evidence>
<dbReference type="GO" id="GO:0015075">
    <property type="term" value="F:monoatomic ion transmembrane transporter activity"/>
    <property type="evidence" value="ECO:0007669"/>
    <property type="project" value="InterPro"/>
</dbReference>
<dbReference type="GO" id="GO:0005743">
    <property type="term" value="C:mitochondrial inner membrane"/>
    <property type="evidence" value="ECO:0007669"/>
    <property type="project" value="TreeGrafter"/>
</dbReference>
<evidence type="ECO:0000313" key="10">
    <source>
        <dbReference type="RefSeq" id="XP_020035095.1"/>
    </source>
</evidence>
<evidence type="ECO:0000256" key="8">
    <source>
        <dbReference type="ARBA" id="ARBA00023136"/>
    </source>
</evidence>
<evidence type="ECO:0000256" key="7">
    <source>
        <dbReference type="ARBA" id="ARBA00023128"/>
    </source>
</evidence>
<evidence type="ECO:0000256" key="5">
    <source>
        <dbReference type="ARBA" id="ARBA00022970"/>
    </source>
</evidence>
<dbReference type="InterPro" id="IPR004686">
    <property type="entry name" value="Mtc"/>
</dbReference>
<name>A0A8B7VXZ9_CASCN</name>
<reference evidence="10" key="1">
    <citation type="submission" date="2025-08" db="UniProtKB">
        <authorList>
            <consortium name="RefSeq"/>
        </authorList>
    </citation>
    <scope>IDENTIFICATION</scope>
    <source>
        <tissue evidence="10">Leukocyte</tissue>
    </source>
</reference>
<dbReference type="OrthoDB" id="6608471at2759"/>
<evidence type="ECO:0000256" key="9">
    <source>
        <dbReference type="SAM" id="Phobius"/>
    </source>
</evidence>
<keyword evidence="8 9" id="KW-0472">Membrane</keyword>
<dbReference type="KEGG" id="ccan:109696450"/>
<protein>
    <submittedName>
        <fullName evidence="10">Sideroflexin-5 isoform X1</fullName>
    </submittedName>
</protein>